<evidence type="ECO:0000313" key="1">
    <source>
        <dbReference type="EMBL" id="RDK06860.1"/>
    </source>
</evidence>
<dbReference type="AlphaFoldDB" id="A0A370NMM0"/>
<proteinExistence type="predicted"/>
<dbReference type="Proteomes" id="UP000255165">
    <property type="component" value="Unassembled WGS sequence"/>
</dbReference>
<organism evidence="1 2">
    <name type="scientific">Cupriavidus lacunae</name>
    <dbReference type="NCBI Taxonomy" id="2666307"/>
    <lineage>
        <taxon>Bacteria</taxon>
        <taxon>Pseudomonadati</taxon>
        <taxon>Pseudomonadota</taxon>
        <taxon>Betaproteobacteria</taxon>
        <taxon>Burkholderiales</taxon>
        <taxon>Burkholderiaceae</taxon>
        <taxon>Cupriavidus</taxon>
    </lineage>
</organism>
<evidence type="ECO:0000313" key="2">
    <source>
        <dbReference type="Proteomes" id="UP000255165"/>
    </source>
</evidence>
<reference evidence="2" key="1">
    <citation type="submission" date="2018-06" db="EMBL/GenBank/DDBJ databases">
        <authorList>
            <person name="Feng T."/>
            <person name="Jeon C.O."/>
        </authorList>
    </citation>
    <scope>NUCLEOTIDE SEQUENCE [LARGE SCALE GENOMIC DNA]</scope>
    <source>
        <strain evidence="2">S23</strain>
    </source>
</reference>
<protein>
    <submittedName>
        <fullName evidence="1">Uncharacterized protein</fullName>
    </submittedName>
</protein>
<accession>A0A370NMM0</accession>
<gene>
    <name evidence="1" type="ORF">DN412_29230</name>
</gene>
<keyword evidence="2" id="KW-1185">Reference proteome</keyword>
<sequence>MILAQPVTHTSEKHRPIFDELLRTLNFIIDQMKKLDTSLESTIESIILDIEENGNMHPYWALKIAMLFDLGAI</sequence>
<dbReference type="EMBL" id="QKWJ01000053">
    <property type="protein sequence ID" value="RDK06860.1"/>
    <property type="molecule type" value="Genomic_DNA"/>
</dbReference>
<comment type="caution">
    <text evidence="1">The sequence shown here is derived from an EMBL/GenBank/DDBJ whole genome shotgun (WGS) entry which is preliminary data.</text>
</comment>
<name>A0A370NMM0_9BURK</name>